<accession>A0A381QLD1</accession>
<dbReference type="EMBL" id="UINC01001404">
    <property type="protein sequence ID" value="SUZ79850.1"/>
    <property type="molecule type" value="Genomic_DNA"/>
</dbReference>
<dbReference type="PANTHER" id="PTHR34861">
    <property type="match status" value="1"/>
</dbReference>
<sequence>VDAPSGCCYSAFSTLTGSTAVAVRAGAKHATPDTSISTAATMSNGRIVGLHVTQAPARLPTLPQRLRRHDPHFSRSSVKSSGSQGSPSGPTSFSPTMSFSRLASPPKAPGVETAHLEELADPCALGAFCAPRPTMSPSDPRGEYIMRILAVAGGLVAAIMVVFGTPSGAAAQVGPAVEVTREQFDAWMTDLSNWGRWGADDQLGALNLITPAKRVAAARLVQAGRTVSMARDMSVTTLDNPDQAGANRAPVLVGSVRSVFDINVQGGFFWERYEIEYHGSLVSHLDALCHVAYNGKVYNGFDFETVASREDGCTELGVINSKDGLVTRGVLVDLPGRAVGRADIEAWEAETGITISAGDALFLRTGRDVGQTGGYHPSLIPFFKERDIALLGSDVPQEGGQVQGVPVPIHVFALVSLGVRLFDNLGLEEIARTANELNRWEFLFMASPTGVPNGAGAAINPIAVF</sequence>
<dbReference type="AlphaFoldDB" id="A0A381QLD1"/>
<organism evidence="2">
    <name type="scientific">marine metagenome</name>
    <dbReference type="NCBI Taxonomy" id="408172"/>
    <lineage>
        <taxon>unclassified sequences</taxon>
        <taxon>metagenomes</taxon>
        <taxon>ecological metagenomes</taxon>
    </lineage>
</organism>
<dbReference type="GO" id="GO:0004061">
    <property type="term" value="F:arylformamidase activity"/>
    <property type="evidence" value="ECO:0007669"/>
    <property type="project" value="InterPro"/>
</dbReference>
<gene>
    <name evidence="2" type="ORF">METZ01_LOCUS32704</name>
</gene>
<dbReference type="InterPro" id="IPR037175">
    <property type="entry name" value="KFase_sf"/>
</dbReference>
<dbReference type="SUPFAM" id="SSF102198">
    <property type="entry name" value="Putative cyclase"/>
    <property type="match status" value="1"/>
</dbReference>
<reference evidence="2" key="1">
    <citation type="submission" date="2018-05" db="EMBL/GenBank/DDBJ databases">
        <authorList>
            <person name="Lanie J.A."/>
            <person name="Ng W.-L."/>
            <person name="Kazmierczak K.M."/>
            <person name="Andrzejewski T.M."/>
            <person name="Davidsen T.M."/>
            <person name="Wayne K.J."/>
            <person name="Tettelin H."/>
            <person name="Glass J.I."/>
            <person name="Rusch D."/>
            <person name="Podicherti R."/>
            <person name="Tsui H.-C.T."/>
            <person name="Winkler M.E."/>
        </authorList>
    </citation>
    <scope>NUCLEOTIDE SEQUENCE</scope>
</reference>
<dbReference type="InterPro" id="IPR007325">
    <property type="entry name" value="KFase/CYL"/>
</dbReference>
<dbReference type="PANTHER" id="PTHR34861:SF11">
    <property type="entry name" value="CYCLASE"/>
    <property type="match status" value="1"/>
</dbReference>
<evidence type="ECO:0000313" key="2">
    <source>
        <dbReference type="EMBL" id="SUZ79850.1"/>
    </source>
</evidence>
<feature type="compositionally biased region" description="Low complexity" evidence="1">
    <location>
        <begin position="74"/>
        <end position="100"/>
    </location>
</feature>
<dbReference type="GO" id="GO:0019441">
    <property type="term" value="P:L-tryptophan catabolic process to kynurenine"/>
    <property type="evidence" value="ECO:0007669"/>
    <property type="project" value="InterPro"/>
</dbReference>
<feature type="non-terminal residue" evidence="2">
    <location>
        <position position="1"/>
    </location>
</feature>
<dbReference type="Gene3D" id="3.50.30.50">
    <property type="entry name" value="Putative cyclase"/>
    <property type="match status" value="1"/>
</dbReference>
<feature type="region of interest" description="Disordered" evidence="1">
    <location>
        <begin position="54"/>
        <end position="111"/>
    </location>
</feature>
<name>A0A381QLD1_9ZZZZ</name>
<evidence type="ECO:0008006" key="3">
    <source>
        <dbReference type="Google" id="ProtNLM"/>
    </source>
</evidence>
<dbReference type="Pfam" id="PF04199">
    <property type="entry name" value="Cyclase"/>
    <property type="match status" value="1"/>
</dbReference>
<proteinExistence type="predicted"/>
<evidence type="ECO:0000256" key="1">
    <source>
        <dbReference type="SAM" id="MobiDB-lite"/>
    </source>
</evidence>
<protein>
    <recommendedName>
        <fullName evidence="3">Cyclase</fullName>
    </recommendedName>
</protein>